<evidence type="ECO:0000256" key="1">
    <source>
        <dbReference type="SAM" id="SignalP"/>
    </source>
</evidence>
<feature type="signal peptide" evidence="1">
    <location>
        <begin position="1"/>
        <end position="28"/>
    </location>
</feature>
<sequence length="103" mass="11125">MGATIKMKTMAFVLNLLLISSSTICSNAQNNSSTGAAVEGGEGVELTYDYGSYTPFFSQNAFYPTQVCGYPVAQSCFASYINNQLASSRGCEYQRGCPRVDPY</sequence>
<dbReference type="AlphaFoldDB" id="A0A7C9DG18"/>
<reference evidence="2" key="1">
    <citation type="journal article" date="2013" name="J. Plant Res.">
        <title>Effect of fungi and light on seed germination of three Opuntia species from semiarid lands of central Mexico.</title>
        <authorList>
            <person name="Delgado-Sanchez P."/>
            <person name="Jimenez-Bremont J.F."/>
            <person name="Guerrero-Gonzalez Mde L."/>
            <person name="Flores J."/>
        </authorList>
    </citation>
    <scope>NUCLEOTIDE SEQUENCE</scope>
    <source>
        <tissue evidence="2">Cladode</tissue>
    </source>
</reference>
<evidence type="ECO:0000313" key="2">
    <source>
        <dbReference type="EMBL" id="MBA4641742.1"/>
    </source>
</evidence>
<feature type="chain" id="PRO_5027767061" evidence="1">
    <location>
        <begin position="29"/>
        <end position="103"/>
    </location>
</feature>
<keyword evidence="1" id="KW-0732">Signal</keyword>
<dbReference type="EMBL" id="GISG01125485">
    <property type="protein sequence ID" value="MBA4641742.1"/>
    <property type="molecule type" value="Transcribed_RNA"/>
</dbReference>
<accession>A0A7C9DG18</accession>
<organism evidence="2">
    <name type="scientific">Opuntia streptacantha</name>
    <name type="common">Prickly pear cactus</name>
    <name type="synonym">Opuntia cardona</name>
    <dbReference type="NCBI Taxonomy" id="393608"/>
    <lineage>
        <taxon>Eukaryota</taxon>
        <taxon>Viridiplantae</taxon>
        <taxon>Streptophyta</taxon>
        <taxon>Embryophyta</taxon>
        <taxon>Tracheophyta</taxon>
        <taxon>Spermatophyta</taxon>
        <taxon>Magnoliopsida</taxon>
        <taxon>eudicotyledons</taxon>
        <taxon>Gunneridae</taxon>
        <taxon>Pentapetalae</taxon>
        <taxon>Caryophyllales</taxon>
        <taxon>Cactineae</taxon>
        <taxon>Cactaceae</taxon>
        <taxon>Opuntioideae</taxon>
        <taxon>Opuntia</taxon>
    </lineage>
</organism>
<reference evidence="2" key="2">
    <citation type="submission" date="2020-07" db="EMBL/GenBank/DDBJ databases">
        <authorList>
            <person name="Vera ALvarez R."/>
            <person name="Arias-Moreno D.M."/>
            <person name="Jimenez-Jacinto V."/>
            <person name="Jimenez-Bremont J.F."/>
            <person name="Swaminathan K."/>
            <person name="Moose S.P."/>
            <person name="Guerrero-Gonzalez M.L."/>
            <person name="Marino-Ramirez L."/>
            <person name="Landsman D."/>
            <person name="Rodriguez-Kessler M."/>
            <person name="Delgado-Sanchez P."/>
        </authorList>
    </citation>
    <scope>NUCLEOTIDE SEQUENCE</scope>
    <source>
        <tissue evidence="2">Cladode</tissue>
    </source>
</reference>
<name>A0A7C9DG18_OPUST</name>
<protein>
    <submittedName>
        <fullName evidence="2">Uncharacterized protein</fullName>
    </submittedName>
</protein>
<proteinExistence type="predicted"/>